<dbReference type="SUPFAM" id="SSF48576">
    <property type="entry name" value="Terpenoid synthases"/>
    <property type="match status" value="1"/>
</dbReference>
<evidence type="ECO:0000313" key="2">
    <source>
        <dbReference type="Proteomes" id="UP000199759"/>
    </source>
</evidence>
<dbReference type="Pfam" id="PF00494">
    <property type="entry name" value="SQS_PSY"/>
    <property type="match status" value="1"/>
</dbReference>
<dbReference type="Proteomes" id="UP000199759">
    <property type="component" value="Unassembled WGS sequence"/>
</dbReference>
<protein>
    <submittedName>
        <fullName evidence="1">Phytoene synthase</fullName>
    </submittedName>
</protein>
<reference evidence="1 2" key="1">
    <citation type="submission" date="2016-10" db="EMBL/GenBank/DDBJ databases">
        <authorList>
            <person name="de Groot N.N."/>
        </authorList>
    </citation>
    <scope>NUCLEOTIDE SEQUENCE [LARGE SCALE GENOMIC DNA]</scope>
    <source>
        <strain evidence="1 2">DSM 16077</strain>
    </source>
</reference>
<gene>
    <name evidence="1" type="ORF">SAMN04488568_10438</name>
</gene>
<dbReference type="Gene3D" id="1.10.600.10">
    <property type="entry name" value="Farnesyl Diphosphate Synthase"/>
    <property type="match status" value="1"/>
</dbReference>
<dbReference type="RefSeq" id="WP_091767673.1">
    <property type="nucleotide sequence ID" value="NZ_FNHG01000004.1"/>
</dbReference>
<dbReference type="STRING" id="144026.SAMN04488568_10438"/>
<evidence type="ECO:0000313" key="1">
    <source>
        <dbReference type="EMBL" id="SDM02467.1"/>
    </source>
</evidence>
<dbReference type="AlphaFoldDB" id="A0A1G9PW53"/>
<dbReference type="OrthoDB" id="9814909at2"/>
<organism evidence="1 2">
    <name type="scientific">Maricaulis salignorans</name>
    <dbReference type="NCBI Taxonomy" id="144026"/>
    <lineage>
        <taxon>Bacteria</taxon>
        <taxon>Pseudomonadati</taxon>
        <taxon>Pseudomonadota</taxon>
        <taxon>Alphaproteobacteria</taxon>
        <taxon>Maricaulales</taxon>
        <taxon>Maricaulaceae</taxon>
        <taxon>Maricaulis</taxon>
    </lineage>
</organism>
<sequence length="271" mass="29139">MSAEDLSQLLQRADPDRRLAALFAPAGARARLFALYALNHEIARIADATSESLIGEMKLTWWHDAISDLYAATPKVRRHDVTEALAPLTGLLPQTELLDLIDARFEDVAAAPHADLDALLDYVDRTSGRLIRLGLILTGGELPEPQIRDAGRAWGLTGLMRAFAWRARIGRAPVAGDYLTELGGSPAMLAQGLGSDKAKAAIQPVRAIAEDAARGFAAAGPLAVEAVPAVGYVVLARAYLKRLPDNPFEVPAERSLLARQARLGWLSLTGR</sequence>
<keyword evidence="2" id="KW-1185">Reference proteome</keyword>
<proteinExistence type="predicted"/>
<dbReference type="InterPro" id="IPR008949">
    <property type="entry name" value="Isoprenoid_synthase_dom_sf"/>
</dbReference>
<accession>A0A1G9PW53</accession>
<name>A0A1G9PW53_9PROT</name>
<dbReference type="EMBL" id="FNHG01000004">
    <property type="protein sequence ID" value="SDM02467.1"/>
    <property type="molecule type" value="Genomic_DNA"/>
</dbReference>
<dbReference type="InterPro" id="IPR002060">
    <property type="entry name" value="Squ/phyt_synthse"/>
</dbReference>